<organism evidence="1 2">
    <name type="scientific">Paraglomus occultum</name>
    <dbReference type="NCBI Taxonomy" id="144539"/>
    <lineage>
        <taxon>Eukaryota</taxon>
        <taxon>Fungi</taxon>
        <taxon>Fungi incertae sedis</taxon>
        <taxon>Mucoromycota</taxon>
        <taxon>Glomeromycotina</taxon>
        <taxon>Glomeromycetes</taxon>
        <taxon>Paraglomerales</taxon>
        <taxon>Paraglomeraceae</taxon>
        <taxon>Paraglomus</taxon>
    </lineage>
</organism>
<evidence type="ECO:0000313" key="2">
    <source>
        <dbReference type="Proteomes" id="UP000789572"/>
    </source>
</evidence>
<name>A0A9N9EL46_9GLOM</name>
<feature type="non-terminal residue" evidence="1">
    <location>
        <position position="1"/>
    </location>
</feature>
<reference evidence="1" key="1">
    <citation type="submission" date="2021-06" db="EMBL/GenBank/DDBJ databases">
        <authorList>
            <person name="Kallberg Y."/>
            <person name="Tangrot J."/>
            <person name="Rosling A."/>
        </authorList>
    </citation>
    <scope>NUCLEOTIDE SEQUENCE</scope>
    <source>
        <strain evidence="1">IA702</strain>
    </source>
</reference>
<evidence type="ECO:0000313" key="1">
    <source>
        <dbReference type="EMBL" id="CAG8676096.1"/>
    </source>
</evidence>
<sequence length="86" mass="10233">ALKSIWMSTDRDISFAENSALRKRYCNFLRILSEERDSERGRTATLLLQKDETHEVKEFWECVNLDKKLTKERITIKKKTELDALK</sequence>
<dbReference type="OrthoDB" id="2329218at2759"/>
<proteinExistence type="predicted"/>
<dbReference type="EMBL" id="CAJVPJ010007543">
    <property type="protein sequence ID" value="CAG8676096.1"/>
    <property type="molecule type" value="Genomic_DNA"/>
</dbReference>
<feature type="non-terminal residue" evidence="1">
    <location>
        <position position="86"/>
    </location>
</feature>
<dbReference type="AlphaFoldDB" id="A0A9N9EL46"/>
<keyword evidence="2" id="KW-1185">Reference proteome</keyword>
<protein>
    <submittedName>
        <fullName evidence="1">3312_t:CDS:1</fullName>
    </submittedName>
</protein>
<accession>A0A9N9EL46</accession>
<dbReference type="Proteomes" id="UP000789572">
    <property type="component" value="Unassembled WGS sequence"/>
</dbReference>
<gene>
    <name evidence="1" type="ORF">POCULU_LOCUS11238</name>
</gene>
<comment type="caution">
    <text evidence="1">The sequence shown here is derived from an EMBL/GenBank/DDBJ whole genome shotgun (WGS) entry which is preliminary data.</text>
</comment>